<accession>W0RQZ4</accession>
<evidence type="ECO:0000313" key="3">
    <source>
        <dbReference type="EMBL" id="AHG92720.1"/>
    </source>
</evidence>
<sequence>MRMSIGEYVAAFDASPLATFPGLAPWDLTARSADVVRRLLAALGDGYAIADEVAVHATARVERGATLKGPAIVGPHCTIAAGAYVRGGCWLDARCTLGPGVELKSAFLFASTRLAHFNFVGDSVVGSDVNLEAGAIVANFRNERPDAPIAIHADGRRFDTGARKFGAVIGDGARIGANAVIAPGALLRPRLVVPRLGLVDQGGG</sequence>
<dbReference type="KEGG" id="gba:J421_5185"/>
<dbReference type="OrthoDB" id="9803036at2"/>
<dbReference type="GO" id="GO:0016746">
    <property type="term" value="F:acyltransferase activity"/>
    <property type="evidence" value="ECO:0007669"/>
    <property type="project" value="UniProtKB-KW"/>
</dbReference>
<protein>
    <submittedName>
        <fullName evidence="3">Transferase hexapeptide repeat containing protein</fullName>
    </submittedName>
</protein>
<evidence type="ECO:0000313" key="4">
    <source>
        <dbReference type="Proteomes" id="UP000019151"/>
    </source>
</evidence>
<dbReference type="GO" id="GO:0016779">
    <property type="term" value="F:nucleotidyltransferase activity"/>
    <property type="evidence" value="ECO:0007669"/>
    <property type="project" value="UniProtKB-ARBA"/>
</dbReference>
<organism evidence="3 4">
    <name type="scientific">Gemmatirosa kalamazoonensis</name>
    <dbReference type="NCBI Taxonomy" id="861299"/>
    <lineage>
        <taxon>Bacteria</taxon>
        <taxon>Pseudomonadati</taxon>
        <taxon>Gemmatimonadota</taxon>
        <taxon>Gemmatimonadia</taxon>
        <taxon>Gemmatimonadales</taxon>
        <taxon>Gemmatimonadaceae</taxon>
        <taxon>Gemmatirosa</taxon>
    </lineage>
</organism>
<dbReference type="InterPro" id="IPR011004">
    <property type="entry name" value="Trimer_LpxA-like_sf"/>
</dbReference>
<dbReference type="SUPFAM" id="SSF51161">
    <property type="entry name" value="Trimeric LpxA-like enzymes"/>
    <property type="match status" value="1"/>
</dbReference>
<geneLocation type="plasmid" evidence="3 4">
    <name>1</name>
</geneLocation>
<dbReference type="PATRIC" id="fig|861299.3.peg.5241"/>
<name>W0RQZ4_9BACT</name>
<dbReference type="InterPro" id="IPR050065">
    <property type="entry name" value="GlmU-like"/>
</dbReference>
<dbReference type="EMBL" id="CP007129">
    <property type="protein sequence ID" value="AHG92720.1"/>
    <property type="molecule type" value="Genomic_DNA"/>
</dbReference>
<keyword evidence="3" id="KW-0614">Plasmid</keyword>
<evidence type="ECO:0000256" key="2">
    <source>
        <dbReference type="ARBA" id="ARBA00023315"/>
    </source>
</evidence>
<evidence type="ECO:0000256" key="1">
    <source>
        <dbReference type="ARBA" id="ARBA00022679"/>
    </source>
</evidence>
<dbReference type="HOGENOM" id="CLU_086901_1_0_0"/>
<dbReference type="Gene3D" id="2.160.10.10">
    <property type="entry name" value="Hexapeptide repeat proteins"/>
    <property type="match status" value="1"/>
</dbReference>
<dbReference type="PANTHER" id="PTHR43584">
    <property type="entry name" value="NUCLEOTIDYL TRANSFERASE"/>
    <property type="match status" value="1"/>
</dbReference>
<proteinExistence type="predicted"/>
<dbReference type="InParanoid" id="W0RQZ4"/>
<dbReference type="Proteomes" id="UP000019151">
    <property type="component" value="Plasmid 1"/>
</dbReference>
<keyword evidence="1 3" id="KW-0808">Transferase</keyword>
<gene>
    <name evidence="3" type="ORF">J421_5185</name>
</gene>
<dbReference type="PANTHER" id="PTHR43584:SF8">
    <property type="entry name" value="N-ACETYLMURAMATE ALPHA-1-PHOSPHATE URIDYLYLTRANSFERASE"/>
    <property type="match status" value="1"/>
</dbReference>
<dbReference type="AlphaFoldDB" id="W0RQZ4"/>
<keyword evidence="2" id="KW-0012">Acyltransferase</keyword>
<reference evidence="3 4" key="1">
    <citation type="journal article" date="2014" name="Genome Announc.">
        <title>Genome Sequence and Methylome of Soil Bacterium Gemmatirosa kalamazoonensis KBS708T, a Member of the Rarely Cultivated Gemmatimonadetes Phylum.</title>
        <authorList>
            <person name="Debruyn J.M."/>
            <person name="Radosevich M."/>
            <person name="Wommack K.E."/>
            <person name="Polson S.W."/>
            <person name="Hauser L.J."/>
            <person name="Fawaz M.N."/>
            <person name="Korlach J."/>
            <person name="Tsai Y.C."/>
        </authorList>
    </citation>
    <scope>NUCLEOTIDE SEQUENCE [LARGE SCALE GENOMIC DNA]</scope>
    <source>
        <strain evidence="3 4">KBS708</strain>
        <plasmid evidence="4">Plasmid 1</plasmid>
    </source>
</reference>
<keyword evidence="4" id="KW-1185">Reference proteome</keyword>